<feature type="transmembrane region" description="Helical" evidence="15">
    <location>
        <begin position="165"/>
        <end position="188"/>
    </location>
</feature>
<dbReference type="GO" id="GO:0005886">
    <property type="term" value="C:plasma membrane"/>
    <property type="evidence" value="ECO:0007669"/>
    <property type="project" value="UniProtKB-SubCell"/>
</dbReference>
<feature type="domain" description="HAMP" evidence="17">
    <location>
        <begin position="190"/>
        <end position="242"/>
    </location>
</feature>
<evidence type="ECO:0000256" key="12">
    <source>
        <dbReference type="ARBA" id="ARBA00023012"/>
    </source>
</evidence>
<comment type="catalytic activity">
    <reaction evidence="1">
        <text>ATP + protein L-histidine = ADP + protein N-phospho-L-histidine.</text>
        <dbReference type="EC" id="2.7.13.3"/>
    </reaction>
</comment>
<organism evidence="18 19">
    <name type="scientific">Tessaracoccus rhinocerotis</name>
    <dbReference type="NCBI Taxonomy" id="1689449"/>
    <lineage>
        <taxon>Bacteria</taxon>
        <taxon>Bacillati</taxon>
        <taxon>Actinomycetota</taxon>
        <taxon>Actinomycetes</taxon>
        <taxon>Propionibacteriales</taxon>
        <taxon>Propionibacteriaceae</taxon>
        <taxon>Tessaracoccus</taxon>
    </lineage>
</organism>
<sequence>MLFLTLGASFVVLVLAGLLLLNQATAGIVESKKQASIAEAIGIHSFMQQQLRLPETRNVAINEQLIQLAALAGAESGRYQVLIQGPSSVYQSSEILAESVPAELRAAVESGTGMFVTPTEVVFVDDDQAPVPGWAVGTVLVDSGGERYPIFYIFQMTSEVATIRALQGAVVSTGLALLGALAAIAYMVTVTVVRPVRKASQTALRLASGNLDERMLVRGTDDIASLAESMNEMADDLQQRIRELETLSAVQRRFVSDVSHELRTPLTTIKMATDVIHESRGAFPPQTARAAELMFSEIERFDVMLQDLLEISRFDAGAAVLSLEDVDLAALVRSEVQAHTALAEQQGTELRFTARGDATAMMDSRRIRRILRNLLVNAIEHGEGRPVHVTVAGDEDSVAVTVRDHGVGFPAAQAAQVFERFWRADPSRTRVVGGSGLGLAISLEDARLHDGWLSAWGRPGKGAQFRLTLPKDTDTALTSSPLPIIPTDVTARRTDT</sequence>
<keyword evidence="12" id="KW-0902">Two-component regulatory system</keyword>
<dbReference type="FunFam" id="1.10.287.130:FF:000010">
    <property type="entry name" value="Two-component sensor histidine kinase"/>
    <property type="match status" value="1"/>
</dbReference>
<dbReference type="CDD" id="cd06225">
    <property type="entry name" value="HAMP"/>
    <property type="match status" value="1"/>
</dbReference>
<dbReference type="PANTHER" id="PTHR43547:SF2">
    <property type="entry name" value="HYBRID SIGNAL TRANSDUCTION HISTIDINE KINASE C"/>
    <property type="match status" value="1"/>
</dbReference>
<dbReference type="Proteomes" id="UP000317638">
    <property type="component" value="Unassembled WGS sequence"/>
</dbReference>
<dbReference type="InterPro" id="IPR005467">
    <property type="entry name" value="His_kinase_dom"/>
</dbReference>
<evidence type="ECO:0000256" key="7">
    <source>
        <dbReference type="ARBA" id="ARBA00022692"/>
    </source>
</evidence>
<keyword evidence="10" id="KW-0067">ATP-binding</keyword>
<evidence type="ECO:0000256" key="4">
    <source>
        <dbReference type="ARBA" id="ARBA00022475"/>
    </source>
</evidence>
<evidence type="ECO:0000256" key="10">
    <source>
        <dbReference type="ARBA" id="ARBA00022840"/>
    </source>
</evidence>
<reference evidence="18 19" key="1">
    <citation type="submission" date="2019-07" db="EMBL/GenBank/DDBJ databases">
        <authorList>
            <person name="Zhou L.-Y."/>
        </authorList>
    </citation>
    <scope>NUCLEOTIDE SEQUENCE [LARGE SCALE GENOMIC DNA]</scope>
    <source>
        <strain evidence="18 19">YIM 101269</strain>
    </source>
</reference>
<protein>
    <recommendedName>
        <fullName evidence="14">Sensor histidine kinase MtrB</fullName>
        <ecNumber evidence="3">2.7.13.3</ecNumber>
    </recommendedName>
</protein>
<dbReference type="OrthoDB" id="9786919at2"/>
<dbReference type="SMART" id="SM00387">
    <property type="entry name" value="HATPase_c"/>
    <property type="match status" value="1"/>
</dbReference>
<dbReference type="SMART" id="SM00388">
    <property type="entry name" value="HisKA"/>
    <property type="match status" value="1"/>
</dbReference>
<keyword evidence="9 18" id="KW-0418">Kinase</keyword>
<evidence type="ECO:0000259" key="16">
    <source>
        <dbReference type="PROSITE" id="PS50109"/>
    </source>
</evidence>
<gene>
    <name evidence="18" type="ORF">FOJ82_00305</name>
</gene>
<dbReference type="NCBIfam" id="NF040691">
    <property type="entry name" value="MtrAB_MtrB"/>
    <property type="match status" value="1"/>
</dbReference>
<dbReference type="PROSITE" id="PS50885">
    <property type="entry name" value="HAMP"/>
    <property type="match status" value="1"/>
</dbReference>
<evidence type="ECO:0000256" key="8">
    <source>
        <dbReference type="ARBA" id="ARBA00022741"/>
    </source>
</evidence>
<dbReference type="Pfam" id="PF00672">
    <property type="entry name" value="HAMP"/>
    <property type="match status" value="1"/>
</dbReference>
<evidence type="ECO:0000256" key="13">
    <source>
        <dbReference type="ARBA" id="ARBA00023136"/>
    </source>
</evidence>
<dbReference type="InterPro" id="IPR003661">
    <property type="entry name" value="HisK_dim/P_dom"/>
</dbReference>
<evidence type="ECO:0000313" key="19">
    <source>
        <dbReference type="Proteomes" id="UP000317638"/>
    </source>
</evidence>
<feature type="domain" description="Histidine kinase" evidence="16">
    <location>
        <begin position="257"/>
        <end position="473"/>
    </location>
</feature>
<evidence type="ECO:0000256" key="2">
    <source>
        <dbReference type="ARBA" id="ARBA00004651"/>
    </source>
</evidence>
<dbReference type="PANTHER" id="PTHR43547">
    <property type="entry name" value="TWO-COMPONENT HISTIDINE KINASE"/>
    <property type="match status" value="1"/>
</dbReference>
<dbReference type="EC" id="2.7.13.3" evidence="3"/>
<accession>A0A553K6C2</accession>
<keyword evidence="7 15" id="KW-0812">Transmembrane</keyword>
<keyword evidence="13 15" id="KW-0472">Membrane</keyword>
<dbReference type="AlphaFoldDB" id="A0A553K6C2"/>
<evidence type="ECO:0000256" key="5">
    <source>
        <dbReference type="ARBA" id="ARBA00022553"/>
    </source>
</evidence>
<dbReference type="GO" id="GO:0000155">
    <property type="term" value="F:phosphorelay sensor kinase activity"/>
    <property type="evidence" value="ECO:0007669"/>
    <property type="project" value="InterPro"/>
</dbReference>
<dbReference type="EMBL" id="VKKG01000001">
    <property type="protein sequence ID" value="TRY20257.1"/>
    <property type="molecule type" value="Genomic_DNA"/>
</dbReference>
<dbReference type="Gene3D" id="1.10.287.130">
    <property type="match status" value="1"/>
</dbReference>
<evidence type="ECO:0000256" key="11">
    <source>
        <dbReference type="ARBA" id="ARBA00022989"/>
    </source>
</evidence>
<keyword evidence="8" id="KW-0547">Nucleotide-binding</keyword>
<dbReference type="SUPFAM" id="SSF47384">
    <property type="entry name" value="Homodimeric domain of signal transducing histidine kinase"/>
    <property type="match status" value="1"/>
</dbReference>
<evidence type="ECO:0000256" key="9">
    <source>
        <dbReference type="ARBA" id="ARBA00022777"/>
    </source>
</evidence>
<proteinExistence type="predicted"/>
<comment type="subcellular location">
    <subcellularLocation>
        <location evidence="2">Cell membrane</location>
        <topology evidence="2">Multi-pass membrane protein</topology>
    </subcellularLocation>
</comment>
<evidence type="ECO:0000256" key="14">
    <source>
        <dbReference type="ARBA" id="ARBA00035305"/>
    </source>
</evidence>
<keyword evidence="5" id="KW-0597">Phosphoprotein</keyword>
<dbReference type="Pfam" id="PF02518">
    <property type="entry name" value="HATPase_c"/>
    <property type="match status" value="1"/>
</dbReference>
<keyword evidence="11 15" id="KW-1133">Transmembrane helix</keyword>
<keyword evidence="6" id="KW-0808">Transferase</keyword>
<evidence type="ECO:0000259" key="17">
    <source>
        <dbReference type="PROSITE" id="PS50885"/>
    </source>
</evidence>
<dbReference type="PRINTS" id="PR00344">
    <property type="entry name" value="BCTRLSENSOR"/>
</dbReference>
<dbReference type="InterPro" id="IPR047669">
    <property type="entry name" value="MtrAB_MtrB"/>
</dbReference>
<evidence type="ECO:0000256" key="3">
    <source>
        <dbReference type="ARBA" id="ARBA00012438"/>
    </source>
</evidence>
<evidence type="ECO:0000256" key="15">
    <source>
        <dbReference type="SAM" id="Phobius"/>
    </source>
</evidence>
<dbReference type="Gene3D" id="6.10.340.10">
    <property type="match status" value="1"/>
</dbReference>
<dbReference type="Pfam" id="PF00512">
    <property type="entry name" value="HisKA"/>
    <property type="match status" value="1"/>
</dbReference>
<dbReference type="CDD" id="cd00082">
    <property type="entry name" value="HisKA"/>
    <property type="match status" value="1"/>
</dbReference>
<evidence type="ECO:0000313" key="18">
    <source>
        <dbReference type="EMBL" id="TRY20257.1"/>
    </source>
</evidence>
<dbReference type="SUPFAM" id="SSF55874">
    <property type="entry name" value="ATPase domain of HSP90 chaperone/DNA topoisomerase II/histidine kinase"/>
    <property type="match status" value="1"/>
</dbReference>
<dbReference type="PROSITE" id="PS50109">
    <property type="entry name" value="HIS_KIN"/>
    <property type="match status" value="1"/>
</dbReference>
<dbReference type="GO" id="GO:0005524">
    <property type="term" value="F:ATP binding"/>
    <property type="evidence" value="ECO:0007669"/>
    <property type="project" value="UniProtKB-KW"/>
</dbReference>
<dbReference type="InterPro" id="IPR003594">
    <property type="entry name" value="HATPase_dom"/>
</dbReference>
<dbReference type="InterPro" id="IPR036890">
    <property type="entry name" value="HATPase_C_sf"/>
</dbReference>
<dbReference type="SUPFAM" id="SSF158472">
    <property type="entry name" value="HAMP domain-like"/>
    <property type="match status" value="1"/>
</dbReference>
<comment type="caution">
    <text evidence="18">The sequence shown here is derived from an EMBL/GenBank/DDBJ whole genome shotgun (WGS) entry which is preliminary data.</text>
</comment>
<dbReference type="InterPro" id="IPR003660">
    <property type="entry name" value="HAMP_dom"/>
</dbReference>
<keyword evidence="19" id="KW-1185">Reference proteome</keyword>
<evidence type="ECO:0000256" key="6">
    <source>
        <dbReference type="ARBA" id="ARBA00022679"/>
    </source>
</evidence>
<keyword evidence="4" id="KW-1003">Cell membrane</keyword>
<dbReference type="InterPro" id="IPR036097">
    <property type="entry name" value="HisK_dim/P_sf"/>
</dbReference>
<dbReference type="Gene3D" id="3.30.565.10">
    <property type="entry name" value="Histidine kinase-like ATPase, C-terminal domain"/>
    <property type="match status" value="1"/>
</dbReference>
<dbReference type="FunFam" id="3.30.565.10:FF:000013">
    <property type="entry name" value="Two-component sensor histidine kinase"/>
    <property type="match status" value="1"/>
</dbReference>
<dbReference type="SMART" id="SM00304">
    <property type="entry name" value="HAMP"/>
    <property type="match status" value="1"/>
</dbReference>
<name>A0A553K6C2_9ACTN</name>
<dbReference type="InterPro" id="IPR004358">
    <property type="entry name" value="Sig_transdc_His_kin-like_C"/>
</dbReference>
<evidence type="ECO:0000256" key="1">
    <source>
        <dbReference type="ARBA" id="ARBA00000085"/>
    </source>
</evidence>